<keyword evidence="9" id="KW-0206">Cytoskeleton</keyword>
<organism evidence="12 13">
    <name type="scientific">Galemys pyrenaicus</name>
    <name type="common">Iberian desman</name>
    <name type="synonym">Pyrenean desman</name>
    <dbReference type="NCBI Taxonomy" id="202257"/>
    <lineage>
        <taxon>Eukaryota</taxon>
        <taxon>Metazoa</taxon>
        <taxon>Chordata</taxon>
        <taxon>Craniata</taxon>
        <taxon>Vertebrata</taxon>
        <taxon>Euteleostomi</taxon>
        <taxon>Mammalia</taxon>
        <taxon>Eutheria</taxon>
        <taxon>Laurasiatheria</taxon>
        <taxon>Eulipotyphla</taxon>
        <taxon>Talpidae</taxon>
        <taxon>Galemys</taxon>
    </lineage>
</organism>
<comment type="subcellular location">
    <subcellularLocation>
        <location evidence="2">Cell membrane</location>
        <topology evidence="2">Single-pass membrane protein</topology>
    </subcellularLocation>
    <subcellularLocation>
        <location evidence="3">Cell projection</location>
        <location evidence="3">Cilium membrane</location>
    </subcellularLocation>
    <subcellularLocation>
        <location evidence="1">Cytoplasm</location>
        <location evidence="1">Cytoskeleton</location>
        <location evidence="1">Cilium basal body</location>
    </subcellularLocation>
</comment>
<evidence type="ECO:0000256" key="11">
    <source>
        <dbReference type="SAM" id="MobiDB-lite"/>
    </source>
</evidence>
<keyword evidence="5" id="KW-0963">Cytoplasm</keyword>
<evidence type="ECO:0000256" key="4">
    <source>
        <dbReference type="ARBA" id="ARBA00022475"/>
    </source>
</evidence>
<name>A0A8J5ZTE4_GALPY</name>
<evidence type="ECO:0000256" key="9">
    <source>
        <dbReference type="ARBA" id="ARBA00023212"/>
    </source>
</evidence>
<evidence type="ECO:0000256" key="2">
    <source>
        <dbReference type="ARBA" id="ARBA00004162"/>
    </source>
</evidence>
<evidence type="ECO:0000313" key="13">
    <source>
        <dbReference type="Proteomes" id="UP000700334"/>
    </source>
</evidence>
<evidence type="ECO:0000256" key="7">
    <source>
        <dbReference type="ARBA" id="ARBA00022989"/>
    </source>
</evidence>
<dbReference type="EMBL" id="JAGFMF010012216">
    <property type="protein sequence ID" value="KAG8505842.1"/>
    <property type="molecule type" value="Genomic_DNA"/>
</dbReference>
<dbReference type="OrthoDB" id="9666123at2759"/>
<keyword evidence="6" id="KW-0812">Transmembrane</keyword>
<dbReference type="GO" id="GO:0060170">
    <property type="term" value="C:ciliary membrane"/>
    <property type="evidence" value="ECO:0007669"/>
    <property type="project" value="UniProtKB-SubCell"/>
</dbReference>
<sequence>MILACGRHGCCLREGRVSARPSTADPLAVPPGPVSAQQTPRLARLALEPDQAPSVRTLDARGPLEAAAACLSISALPGAADKGAGRGRGKLCSSPLSLSEEEALRARQEVHRCFAQMDRSLALPKIRAQVLLQQFQASWREAECLRLDKALVAPELQHPPKARKSRSKSKSKTDLLKKSIEDKIQLFEEQPPEALLERVRAELRGERVRQLEAQEARFVESLVSLQFQKAARMARTLRACAALLSAQDLLLEELSASETLTEAACTQILESHGPVSEAGPAAEGAPDAHRHLGGCLCCPCRPRPLTCAAYLCYLSRSPVPPVLLACVLTCAARARSPVLSVPLAWAARARSPVLSVPLAWAARARSPVLSVPLAWAARARSPVLSVPLAWAARARSPVLSVPLAWAARARSPVLSVPLAWAARARSPVLSVPLAWAARARSPVLSVPLAWAARACSPVLSVPLTWAARASGPSGGAQELQELERRLEDRLAQQEAAWQQRILGSGQQWAGEGPWLLSEPDAADSEKQLSAVLQRALGLGPKCLQQHQQGWREEQQGGAELEDELERAESDAFVTLYSQELRLASYLARLAMVPGGTLRRLLSVALPTASQPELRALLDSVSQKHPDRTAESEPGEQAGPGRRGILKKACPPLAERLLFPGKGRWPQLTLEPVGEPVPVPIVGAEAVDLLNTGEKLFLFRNPAEPEIALHIPAGRRKKKSFLNAKKATRASAGD</sequence>
<dbReference type="PANTHER" id="PTHR16795:SF14">
    <property type="entry name" value="LIMBIN"/>
    <property type="match status" value="1"/>
</dbReference>
<evidence type="ECO:0000256" key="1">
    <source>
        <dbReference type="ARBA" id="ARBA00004120"/>
    </source>
</evidence>
<feature type="region of interest" description="Disordered" evidence="11">
    <location>
        <begin position="620"/>
        <end position="645"/>
    </location>
</feature>
<keyword evidence="13" id="KW-1185">Reference proteome</keyword>
<evidence type="ECO:0000313" key="12">
    <source>
        <dbReference type="EMBL" id="KAG8505842.1"/>
    </source>
</evidence>
<dbReference type="PANTHER" id="PTHR16795">
    <property type="entry name" value="LIMBIN/ELLIS-VAN CREVELD PROTEIN"/>
    <property type="match status" value="1"/>
</dbReference>
<proteinExistence type="predicted"/>
<evidence type="ECO:0000256" key="6">
    <source>
        <dbReference type="ARBA" id="ARBA00022692"/>
    </source>
</evidence>
<dbReference type="Proteomes" id="UP000700334">
    <property type="component" value="Unassembled WGS sequence"/>
</dbReference>
<keyword evidence="7" id="KW-1133">Transmembrane helix</keyword>
<comment type="caution">
    <text evidence="12">The sequence shown here is derived from an EMBL/GenBank/DDBJ whole genome shotgun (WGS) entry which is preliminary data.</text>
</comment>
<evidence type="ECO:0000256" key="8">
    <source>
        <dbReference type="ARBA" id="ARBA00023136"/>
    </source>
</evidence>
<keyword evidence="8" id="KW-0472">Membrane</keyword>
<protein>
    <submittedName>
        <fullName evidence="12">Limbin</fullName>
    </submittedName>
</protein>
<reference evidence="12" key="1">
    <citation type="journal article" date="2021" name="Evol. Appl.">
        <title>The genome of the Pyrenean desman and the effects of bottlenecks and inbreeding on the genomic landscape of an endangered species.</title>
        <authorList>
            <person name="Escoda L."/>
            <person name="Castresana J."/>
        </authorList>
    </citation>
    <scope>NUCLEOTIDE SEQUENCE</scope>
    <source>
        <strain evidence="12">IBE-C5619</strain>
    </source>
</reference>
<dbReference type="GO" id="GO:0098797">
    <property type="term" value="C:plasma membrane protein complex"/>
    <property type="evidence" value="ECO:0007669"/>
    <property type="project" value="TreeGrafter"/>
</dbReference>
<evidence type="ECO:0000256" key="3">
    <source>
        <dbReference type="ARBA" id="ARBA00004309"/>
    </source>
</evidence>
<dbReference type="GO" id="GO:0007224">
    <property type="term" value="P:smoothened signaling pathway"/>
    <property type="evidence" value="ECO:0007669"/>
    <property type="project" value="InterPro"/>
</dbReference>
<keyword evidence="4" id="KW-1003">Cell membrane</keyword>
<accession>A0A8J5ZTE4</accession>
<evidence type="ECO:0000256" key="10">
    <source>
        <dbReference type="ARBA" id="ARBA00023273"/>
    </source>
</evidence>
<gene>
    <name evidence="12" type="ORF">J0S82_018349</name>
</gene>
<dbReference type="InterPro" id="IPR026501">
    <property type="entry name" value="Limbin/EVC"/>
</dbReference>
<feature type="compositionally biased region" description="Basic and acidic residues" evidence="11">
    <location>
        <begin position="621"/>
        <end position="630"/>
    </location>
</feature>
<evidence type="ECO:0000256" key="5">
    <source>
        <dbReference type="ARBA" id="ARBA00022490"/>
    </source>
</evidence>
<keyword evidence="10" id="KW-0966">Cell projection</keyword>
<dbReference type="AlphaFoldDB" id="A0A8J5ZTE4"/>